<name>A0AAV2E7Q4_9ROSI</name>
<dbReference type="EMBL" id="OZ034817">
    <property type="protein sequence ID" value="CAL1381748.1"/>
    <property type="molecule type" value="Genomic_DNA"/>
</dbReference>
<reference evidence="1 2" key="1">
    <citation type="submission" date="2024-04" db="EMBL/GenBank/DDBJ databases">
        <authorList>
            <person name="Fracassetti M."/>
        </authorList>
    </citation>
    <scope>NUCLEOTIDE SEQUENCE [LARGE SCALE GENOMIC DNA]</scope>
</reference>
<protein>
    <submittedName>
        <fullName evidence="1">Uncharacterized protein</fullName>
    </submittedName>
</protein>
<dbReference type="AlphaFoldDB" id="A0AAV2E7Q4"/>
<gene>
    <name evidence="1" type="ORF">LTRI10_LOCUS23107</name>
</gene>
<dbReference type="Proteomes" id="UP001497516">
    <property type="component" value="Chromosome 4"/>
</dbReference>
<keyword evidence="2" id="KW-1185">Reference proteome</keyword>
<evidence type="ECO:0000313" key="1">
    <source>
        <dbReference type="EMBL" id="CAL1381748.1"/>
    </source>
</evidence>
<organism evidence="1 2">
    <name type="scientific">Linum trigynum</name>
    <dbReference type="NCBI Taxonomy" id="586398"/>
    <lineage>
        <taxon>Eukaryota</taxon>
        <taxon>Viridiplantae</taxon>
        <taxon>Streptophyta</taxon>
        <taxon>Embryophyta</taxon>
        <taxon>Tracheophyta</taxon>
        <taxon>Spermatophyta</taxon>
        <taxon>Magnoliopsida</taxon>
        <taxon>eudicotyledons</taxon>
        <taxon>Gunneridae</taxon>
        <taxon>Pentapetalae</taxon>
        <taxon>rosids</taxon>
        <taxon>fabids</taxon>
        <taxon>Malpighiales</taxon>
        <taxon>Linaceae</taxon>
        <taxon>Linum</taxon>
    </lineage>
</organism>
<proteinExistence type="predicted"/>
<sequence>MATFVPPSSELRWVHSICGVVVKGCWGNLLKPKIDTNLTAIRLREVLLQLSAYSYSPCLAWELFGGLSRTFRIISTPYNPHGL</sequence>
<accession>A0AAV2E7Q4</accession>
<evidence type="ECO:0000313" key="2">
    <source>
        <dbReference type="Proteomes" id="UP001497516"/>
    </source>
</evidence>